<feature type="compositionally biased region" description="Basic and acidic residues" evidence="1">
    <location>
        <begin position="306"/>
        <end position="326"/>
    </location>
</feature>
<reference evidence="2" key="1">
    <citation type="submission" date="2018-07" db="EMBL/GenBank/DDBJ databases">
        <authorList>
            <person name="Quirk P.G."/>
            <person name="Krulwich T.A."/>
        </authorList>
    </citation>
    <scope>NUCLEOTIDE SEQUENCE</scope>
</reference>
<name>A0A336MTT8_CULSO</name>
<feature type="compositionally biased region" description="Low complexity" evidence="1">
    <location>
        <begin position="1210"/>
        <end position="1222"/>
    </location>
</feature>
<feature type="compositionally biased region" description="Polar residues" evidence="1">
    <location>
        <begin position="370"/>
        <end position="382"/>
    </location>
</feature>
<feature type="compositionally biased region" description="Polar residues" evidence="1">
    <location>
        <begin position="165"/>
        <end position="175"/>
    </location>
</feature>
<feature type="region of interest" description="Disordered" evidence="1">
    <location>
        <begin position="1022"/>
        <end position="1163"/>
    </location>
</feature>
<protein>
    <submittedName>
        <fullName evidence="2">CSON005970 protein</fullName>
    </submittedName>
</protein>
<feature type="region of interest" description="Disordered" evidence="1">
    <location>
        <begin position="1187"/>
        <end position="1222"/>
    </location>
</feature>
<evidence type="ECO:0000313" key="2">
    <source>
        <dbReference type="EMBL" id="SSX33135.1"/>
    </source>
</evidence>
<feature type="compositionally biased region" description="Polar residues" evidence="1">
    <location>
        <begin position="216"/>
        <end position="230"/>
    </location>
</feature>
<feature type="compositionally biased region" description="Polar residues" evidence="1">
    <location>
        <begin position="1042"/>
        <end position="1053"/>
    </location>
</feature>
<dbReference type="VEuPathDB" id="VectorBase:CSON005970"/>
<feature type="region of interest" description="Disordered" evidence="1">
    <location>
        <begin position="462"/>
        <end position="538"/>
    </location>
</feature>
<feature type="region of interest" description="Disordered" evidence="1">
    <location>
        <begin position="1613"/>
        <end position="1650"/>
    </location>
</feature>
<dbReference type="OMA" id="NMTAPPY"/>
<dbReference type="PANTHER" id="PTHR34306:SF3">
    <property type="entry name" value="BROMODOMAIN-CONTAINING PROTEIN DDB_G0278469-RELATED"/>
    <property type="match status" value="1"/>
</dbReference>
<dbReference type="PANTHER" id="PTHR34306">
    <property type="entry name" value="RAD60-SLD DOMAIN-CONTAINING PROTEIN"/>
    <property type="match status" value="1"/>
</dbReference>
<feature type="compositionally biased region" description="Polar residues" evidence="1">
    <location>
        <begin position="1153"/>
        <end position="1163"/>
    </location>
</feature>
<feature type="compositionally biased region" description="Polar residues" evidence="1">
    <location>
        <begin position="1338"/>
        <end position="1350"/>
    </location>
</feature>
<gene>
    <name evidence="2" type="primary">CSON005970</name>
</gene>
<feature type="compositionally biased region" description="Pro residues" evidence="1">
    <location>
        <begin position="194"/>
        <end position="210"/>
    </location>
</feature>
<feature type="compositionally biased region" description="Low complexity" evidence="1">
    <location>
        <begin position="462"/>
        <end position="479"/>
    </location>
</feature>
<feature type="compositionally biased region" description="Polar residues" evidence="1">
    <location>
        <begin position="343"/>
        <end position="359"/>
    </location>
</feature>
<feature type="compositionally biased region" description="Basic and acidic residues" evidence="1">
    <location>
        <begin position="1129"/>
        <end position="1146"/>
    </location>
</feature>
<feature type="compositionally biased region" description="Basic and acidic residues" evidence="1">
    <location>
        <begin position="1055"/>
        <end position="1067"/>
    </location>
</feature>
<feature type="region of interest" description="Disordered" evidence="1">
    <location>
        <begin position="1275"/>
        <end position="1322"/>
    </location>
</feature>
<feature type="compositionally biased region" description="Polar residues" evidence="1">
    <location>
        <begin position="524"/>
        <end position="538"/>
    </location>
</feature>
<feature type="region of interest" description="Disordered" evidence="1">
    <location>
        <begin position="1919"/>
        <end position="1942"/>
    </location>
</feature>
<feature type="region of interest" description="Disordered" evidence="1">
    <location>
        <begin position="342"/>
        <end position="406"/>
    </location>
</feature>
<dbReference type="EMBL" id="UFQT01002296">
    <property type="protein sequence ID" value="SSX33135.1"/>
    <property type="molecule type" value="Genomic_DNA"/>
</dbReference>
<feature type="region of interest" description="Disordered" evidence="1">
    <location>
        <begin position="141"/>
        <end position="326"/>
    </location>
</feature>
<feature type="region of interest" description="Disordered" evidence="1">
    <location>
        <begin position="1336"/>
        <end position="1386"/>
    </location>
</feature>
<feature type="compositionally biased region" description="Acidic residues" evidence="1">
    <location>
        <begin position="1294"/>
        <end position="1308"/>
    </location>
</feature>
<feature type="compositionally biased region" description="Polar residues" evidence="1">
    <location>
        <begin position="1111"/>
        <end position="1120"/>
    </location>
</feature>
<feature type="compositionally biased region" description="Polar residues" evidence="1">
    <location>
        <begin position="1198"/>
        <end position="1209"/>
    </location>
</feature>
<feature type="compositionally biased region" description="Basic and acidic residues" evidence="1">
    <location>
        <begin position="1371"/>
        <end position="1383"/>
    </location>
</feature>
<evidence type="ECO:0000256" key="1">
    <source>
        <dbReference type="SAM" id="MobiDB-lite"/>
    </source>
</evidence>
<sequence>MTTSLGSCIGLKSPAVSKFREPYGLCCTNNIPSVQNATINTNNSQINGITPINTQIYGPTGYFNNSNHQNNNNYINNLKNNNDFAPPPPPPPIKGPLPTRRLESQIPAEAPACVQNAMMTKDKKPFTYTPGGIDLSQIKSPRMAKRVQKNALSEGVTGPPKVSPLAQQNQTQQKMPAQHMAKDVTGMPFQVFPTGPPAPPPPPTRQPPPQQQQHQENGTQNGNRQKSPKPQQHFEPPPMGFRPEIKIPQNPMANLKPTPRPQQNDDFWIEEYKSDKAAEPVLGAAPVTAPVAPKTPTTPQSPQTKPELDENKQDPSKHMSLHEKKGQLGQLYIPTPTEMDKQQLMNQQSPPWMSSNKAQANKDPAPEWVNSPQAISQQNNNQNERRIPIQFERTPTKTPGLTPMTPNLCPTPFYGAGKSPVSAAAVVNAFEPTFNSPQVYSPSVQYNPNQFVNQGYQNADYYQQQQQQQQQPRQVQTPQSAGPTGGVTRIIPIKLEGAQSPVTPNYRGPVSQSPIVVQSDPRQHQNWTNNPGGAPTQSRSFKVLQKITDAYSAADPADMSDTVPMQYQQAHYSKPMSPGADGQSDNVDTSMRRMKLNDEDQAFMNRVRNQVDDERYLHSVEDPRYRGSAIPSKAFKLLQNMTSNDNYDDQIGPANNRPRQGRPAQNRNEPDEDEAASKPYVPPSEQQVFEPKKYTGANIPSRSFRLLQAMTQPENVAEYAEYLQQLVRSESTDTNSSNLNNNENNNTLNNNNFTHFPFPPIPSNTNFPIPPNFSPFPIGTPFNFGGFIPPPAMPPPPNFDHEMLMQFPQIPFPPFLPTPNVTGLNQHPNTENVQSNSSKEIPKPKLTEDLMNDLERLKDVELIDLLDDTTKSILDSLKSLQLQYGIHLDGLDEDECNKRAADLLKSDNKATLYSSLTNLLKRDCSSGSILSMHSLSERHPEESCELTEEKVNLIRSLSNLLKAEKCITETIQSQSRSRLNSFTTSEKSVRVRTISEGEKSGFDEKKIGDNLATPRASLTSIQSIEISSDSENNEAKSKTELNEQGSLQNTTEVQSEDKVCENDTNKNEEEEEEKNSESQNNQEEEEEEIDFWASIKSDDDILPPKRPLWSTRKSSFMQESTLEEVETETIEKTSQETSEVDNKNDLEMDNENESQPFPTESTMSLDIEQEIRDLHEYEAQHNLELPLDDIAPPEDFQDQNTPTAENQPDSISVTSNQSQSSNMNPEQYAMMLQAMYHNYYTNPANSALLANPVYYQQYLAYQQYLQNMYYQQQQQQQQQHHHQSQTMSSNYPENDQEGDFEEEEEYCDQSEASEWYDMSQQEQHPGFVNHQESHYDNFQESSNEVQNQSHDSGHQISENHFDYATNSNQNCHDDGNEEEHQADEQDNENYIQSQNDILPENEIETKNLEEDHCAYNASPVEVPEIKVNALDSETIAQLQQNIDLVVEDHTELLEDEAIVEGKMLIIPSEIVTGDTSLSQDDELSTSCTVVTATTIEKRPYEYNKTQSNSENSSKSEQIVVYEIDDQSPTVSIDRQEGNTSECESIGEEEQEIESLHNSEMIEEDPSEECSDVEEGECDEISPLTYFKNNVNEHLPHQLSVIFEASEYSERASVRSSSVDSESEISHEITETQRNGKMCEDNEDSESEDVKVSISLPLKKPEVKEEPTITDDVVSVVVNLTPKGPSLERTFSGSRHNSIIDDNDSDVLVSVSLPLKRNKFSSQSLNVACEDINEENEHENVDVNESFDAYESFDMDEEHPPPIVHEPVKKVLEKQKSIEVEVQHQEMQPLHPMTYTTDDNTDTDSNMGDNEYETSAQSSSTMINEQSLTALSNLNNFMNFNQTFSRASSVPPCLSSTTTDSNKTDEAIQRRFQTLREQWGQLVKANNEDNDKSNEKAGSSWKITFFDDNQDWFNRRVESEDREVTPSRPQSCLPIQCPGTTDM</sequence>
<feature type="region of interest" description="Disordered" evidence="1">
    <location>
        <begin position="643"/>
        <end position="695"/>
    </location>
</feature>
<feature type="compositionally biased region" description="Low complexity" evidence="1">
    <location>
        <begin position="284"/>
        <end position="305"/>
    </location>
</feature>
<organism evidence="2">
    <name type="scientific">Culicoides sonorensis</name>
    <name type="common">Biting midge</name>
    <dbReference type="NCBI Taxonomy" id="179676"/>
    <lineage>
        <taxon>Eukaryota</taxon>
        <taxon>Metazoa</taxon>
        <taxon>Ecdysozoa</taxon>
        <taxon>Arthropoda</taxon>
        <taxon>Hexapoda</taxon>
        <taxon>Insecta</taxon>
        <taxon>Pterygota</taxon>
        <taxon>Neoptera</taxon>
        <taxon>Endopterygota</taxon>
        <taxon>Diptera</taxon>
        <taxon>Nematocera</taxon>
        <taxon>Chironomoidea</taxon>
        <taxon>Ceratopogonidae</taxon>
        <taxon>Ceratopogoninae</taxon>
        <taxon>Culicoides</taxon>
        <taxon>Monoculicoides</taxon>
    </lineage>
</organism>
<proteinExistence type="predicted"/>
<feature type="compositionally biased region" description="Basic and acidic residues" evidence="1">
    <location>
        <begin position="1351"/>
        <end position="1361"/>
    </location>
</feature>
<accession>A0A336MTT8</accession>